<protein>
    <submittedName>
        <fullName evidence="1">Uncharacterized protein</fullName>
    </submittedName>
</protein>
<dbReference type="EMBL" id="QKXC01000185">
    <property type="protein sequence ID" value="RBR13351.1"/>
    <property type="molecule type" value="Genomic_DNA"/>
</dbReference>
<name>A0A366R862_9HYPO</name>
<dbReference type="RefSeq" id="XP_031013581.1">
    <property type="nucleotide sequence ID" value="XM_031162353.1"/>
</dbReference>
<evidence type="ECO:0000313" key="1">
    <source>
        <dbReference type="EMBL" id="RBR13351.1"/>
    </source>
</evidence>
<gene>
    <name evidence="1" type="ORF">FIESC28_08215</name>
</gene>
<dbReference type="OrthoDB" id="10395888at2759"/>
<dbReference type="Gene3D" id="3.40.30.10">
    <property type="entry name" value="Glutaredoxin"/>
    <property type="match status" value="1"/>
</dbReference>
<dbReference type="Proteomes" id="UP000253153">
    <property type="component" value="Unassembled WGS sequence"/>
</dbReference>
<accession>A0A366R862</accession>
<reference evidence="1 2" key="1">
    <citation type="submission" date="2018-06" db="EMBL/GenBank/DDBJ databases">
        <title>Fusarium incarnatum-equiseti species complex species 28.</title>
        <authorList>
            <person name="Gardiner D.M."/>
        </authorList>
    </citation>
    <scope>NUCLEOTIDE SEQUENCE [LARGE SCALE GENOMIC DNA]</scope>
    <source>
        <strain evidence="1 2">FIESC_28</strain>
    </source>
</reference>
<organism evidence="1 2">
    <name type="scientific">Fusarium coffeatum</name>
    <dbReference type="NCBI Taxonomy" id="231269"/>
    <lineage>
        <taxon>Eukaryota</taxon>
        <taxon>Fungi</taxon>
        <taxon>Dikarya</taxon>
        <taxon>Ascomycota</taxon>
        <taxon>Pezizomycotina</taxon>
        <taxon>Sordariomycetes</taxon>
        <taxon>Hypocreomycetidae</taxon>
        <taxon>Hypocreales</taxon>
        <taxon>Nectriaceae</taxon>
        <taxon>Fusarium</taxon>
        <taxon>Fusarium incarnatum-equiseti species complex</taxon>
    </lineage>
</organism>
<evidence type="ECO:0000313" key="2">
    <source>
        <dbReference type="Proteomes" id="UP000253153"/>
    </source>
</evidence>
<dbReference type="GeneID" id="41997649"/>
<dbReference type="AlphaFoldDB" id="A0A366R862"/>
<sequence>MATQTITNKDELQELIEQNPLVFVAALGADFEPGNMEFEKIAQENGQGSVVFAKFLLEKAPELTAHFKIDDVATVITLIGGEKGPTVPGFEPDR</sequence>
<proteinExistence type="predicted"/>
<keyword evidence="2" id="KW-1185">Reference proteome</keyword>
<comment type="caution">
    <text evidence="1">The sequence shown here is derived from an EMBL/GenBank/DDBJ whole genome shotgun (WGS) entry which is preliminary data.</text>
</comment>